<evidence type="ECO:0000256" key="2">
    <source>
        <dbReference type="ARBA" id="ARBA00023015"/>
    </source>
</evidence>
<evidence type="ECO:0000259" key="7">
    <source>
        <dbReference type="PROSITE" id="PS50217"/>
    </source>
</evidence>
<feature type="coiled-coil region" evidence="6">
    <location>
        <begin position="81"/>
        <end position="150"/>
    </location>
</feature>
<dbReference type="Pfam" id="PF00170">
    <property type="entry name" value="bZIP_1"/>
    <property type="match status" value="1"/>
</dbReference>
<evidence type="ECO:0000256" key="4">
    <source>
        <dbReference type="ARBA" id="ARBA00023163"/>
    </source>
</evidence>
<keyword evidence="2" id="KW-0805">Transcription regulation</keyword>
<evidence type="ECO:0000256" key="1">
    <source>
        <dbReference type="ARBA" id="ARBA00004123"/>
    </source>
</evidence>
<keyword evidence="5" id="KW-0539">Nucleus</keyword>
<dbReference type="EMBL" id="JBCNJP010000020">
    <property type="protein sequence ID" value="KAK9059990.1"/>
    <property type="molecule type" value="Genomic_DNA"/>
</dbReference>
<evidence type="ECO:0000256" key="3">
    <source>
        <dbReference type="ARBA" id="ARBA00023125"/>
    </source>
</evidence>
<organism evidence="8 9">
    <name type="scientific">Deinandra increscens subsp. villosa</name>
    <dbReference type="NCBI Taxonomy" id="3103831"/>
    <lineage>
        <taxon>Eukaryota</taxon>
        <taxon>Viridiplantae</taxon>
        <taxon>Streptophyta</taxon>
        <taxon>Embryophyta</taxon>
        <taxon>Tracheophyta</taxon>
        <taxon>Spermatophyta</taxon>
        <taxon>Magnoliopsida</taxon>
        <taxon>eudicotyledons</taxon>
        <taxon>Gunneridae</taxon>
        <taxon>Pentapetalae</taxon>
        <taxon>asterids</taxon>
        <taxon>campanulids</taxon>
        <taxon>Asterales</taxon>
        <taxon>Asteraceae</taxon>
        <taxon>Asteroideae</taxon>
        <taxon>Heliantheae alliance</taxon>
        <taxon>Madieae</taxon>
        <taxon>Madiinae</taxon>
        <taxon>Deinandra</taxon>
    </lineage>
</organism>
<dbReference type="InterPro" id="IPR004827">
    <property type="entry name" value="bZIP"/>
</dbReference>
<dbReference type="AlphaFoldDB" id="A0AAP0CT72"/>
<evidence type="ECO:0000256" key="6">
    <source>
        <dbReference type="SAM" id="Coils"/>
    </source>
</evidence>
<dbReference type="InterPro" id="IPR045314">
    <property type="entry name" value="bZIP_plant_GBF1"/>
</dbReference>
<keyword evidence="3" id="KW-0238">DNA-binding</keyword>
<sequence length="205" mass="23550">MEENYNLLSEYQDFPSNFPPHFTSFESNISSIIKFNPNIIYDHHQPQMPAVNSSTSDETDEASGHMIIINERKHRRMISNRESAKRSRVRKQRQLDELCAQVLWLRDENHGLMVKLNRFLESHEKVVRENDELKKESLELKKLVSEAQLDNTYTTLGDLDDGYGYGYGYDQGAVTSCTTAHLRVQSSRRSKSNVASTTFGSSTLL</sequence>
<protein>
    <recommendedName>
        <fullName evidence="7">BZIP domain-containing protein</fullName>
    </recommendedName>
</protein>
<dbReference type="GO" id="GO:0003700">
    <property type="term" value="F:DNA-binding transcription factor activity"/>
    <property type="evidence" value="ECO:0007669"/>
    <property type="project" value="InterPro"/>
</dbReference>
<comment type="caution">
    <text evidence="8">The sequence shown here is derived from an EMBL/GenBank/DDBJ whole genome shotgun (WGS) entry which is preliminary data.</text>
</comment>
<reference evidence="8 9" key="1">
    <citation type="submission" date="2024-04" db="EMBL/GenBank/DDBJ databases">
        <title>The reference genome of an endangered Asteraceae, Deinandra increscens subsp. villosa, native to the Central Coast of California.</title>
        <authorList>
            <person name="Guilliams M."/>
            <person name="Hasenstab-Lehman K."/>
            <person name="Meyer R."/>
            <person name="Mcevoy S."/>
        </authorList>
    </citation>
    <scope>NUCLEOTIDE SEQUENCE [LARGE SCALE GENOMIC DNA]</scope>
    <source>
        <tissue evidence="8">Leaf</tissue>
    </source>
</reference>
<comment type="subcellular location">
    <subcellularLocation>
        <location evidence="1">Nucleus</location>
    </subcellularLocation>
</comment>
<feature type="domain" description="BZIP" evidence="7">
    <location>
        <begin position="70"/>
        <end position="133"/>
    </location>
</feature>
<dbReference type="GO" id="GO:0003677">
    <property type="term" value="F:DNA binding"/>
    <property type="evidence" value="ECO:0007669"/>
    <property type="project" value="UniProtKB-KW"/>
</dbReference>
<evidence type="ECO:0000256" key="5">
    <source>
        <dbReference type="ARBA" id="ARBA00023242"/>
    </source>
</evidence>
<keyword evidence="4" id="KW-0804">Transcription</keyword>
<dbReference type="GO" id="GO:0046983">
    <property type="term" value="F:protein dimerization activity"/>
    <property type="evidence" value="ECO:0007669"/>
    <property type="project" value="UniProtKB-ARBA"/>
</dbReference>
<keyword evidence="9" id="KW-1185">Reference proteome</keyword>
<dbReference type="SUPFAM" id="SSF57959">
    <property type="entry name" value="Leucine zipper domain"/>
    <property type="match status" value="1"/>
</dbReference>
<gene>
    <name evidence="8" type="ORF">SSX86_020694</name>
</gene>
<name>A0AAP0CT72_9ASTR</name>
<dbReference type="PROSITE" id="PS50217">
    <property type="entry name" value="BZIP"/>
    <property type="match status" value="1"/>
</dbReference>
<proteinExistence type="predicted"/>
<dbReference type="Gene3D" id="1.20.5.170">
    <property type="match status" value="1"/>
</dbReference>
<dbReference type="InterPro" id="IPR046347">
    <property type="entry name" value="bZIP_sf"/>
</dbReference>
<dbReference type="SMART" id="SM00338">
    <property type="entry name" value="BRLZ"/>
    <property type="match status" value="1"/>
</dbReference>
<dbReference type="CDD" id="cd14702">
    <property type="entry name" value="bZIP_plant_GBF1"/>
    <property type="match status" value="1"/>
</dbReference>
<dbReference type="GO" id="GO:0005634">
    <property type="term" value="C:nucleus"/>
    <property type="evidence" value="ECO:0007669"/>
    <property type="project" value="UniProtKB-SubCell"/>
</dbReference>
<dbReference type="FunFam" id="1.20.5.170:FF:000020">
    <property type="entry name" value="BZIP transcription factor"/>
    <property type="match status" value="1"/>
</dbReference>
<dbReference type="PANTHER" id="PTHR46324:SF3">
    <property type="entry name" value="BASIC LEUCINE ZIPPER 43-RELATED"/>
    <property type="match status" value="1"/>
</dbReference>
<dbReference type="InterPro" id="IPR044521">
    <property type="entry name" value="AtbZIP8/43"/>
</dbReference>
<accession>A0AAP0CT72</accession>
<dbReference type="PANTHER" id="PTHR46324">
    <property type="entry name" value="BASIC LEUCINE ZIPPER 43-RELATED"/>
    <property type="match status" value="1"/>
</dbReference>
<evidence type="ECO:0000313" key="8">
    <source>
        <dbReference type="EMBL" id="KAK9059990.1"/>
    </source>
</evidence>
<dbReference type="Proteomes" id="UP001408789">
    <property type="component" value="Unassembled WGS sequence"/>
</dbReference>
<evidence type="ECO:0000313" key="9">
    <source>
        <dbReference type="Proteomes" id="UP001408789"/>
    </source>
</evidence>
<dbReference type="PROSITE" id="PS00036">
    <property type="entry name" value="BZIP_BASIC"/>
    <property type="match status" value="1"/>
</dbReference>
<keyword evidence="6" id="KW-0175">Coiled coil</keyword>